<dbReference type="EMBL" id="MU154591">
    <property type="protein sequence ID" value="KAF9493061.1"/>
    <property type="molecule type" value="Genomic_DNA"/>
</dbReference>
<proteinExistence type="predicted"/>
<comment type="caution">
    <text evidence="1">The sequence shown here is derived from an EMBL/GenBank/DDBJ whole genome shotgun (WGS) entry which is preliminary data.</text>
</comment>
<evidence type="ECO:0000313" key="2">
    <source>
        <dbReference type="Proteomes" id="UP000807025"/>
    </source>
</evidence>
<reference evidence="1" key="1">
    <citation type="submission" date="2020-11" db="EMBL/GenBank/DDBJ databases">
        <authorList>
            <consortium name="DOE Joint Genome Institute"/>
            <person name="Ahrendt S."/>
            <person name="Riley R."/>
            <person name="Andreopoulos W."/>
            <person name="Labutti K."/>
            <person name="Pangilinan J."/>
            <person name="Ruiz-Duenas F.J."/>
            <person name="Barrasa J.M."/>
            <person name="Sanchez-Garcia M."/>
            <person name="Camarero S."/>
            <person name="Miyauchi S."/>
            <person name="Serrano A."/>
            <person name="Linde D."/>
            <person name="Babiker R."/>
            <person name="Drula E."/>
            <person name="Ayuso-Fernandez I."/>
            <person name="Pacheco R."/>
            <person name="Padilla G."/>
            <person name="Ferreira P."/>
            <person name="Barriuso J."/>
            <person name="Kellner H."/>
            <person name="Castanera R."/>
            <person name="Alfaro M."/>
            <person name="Ramirez L."/>
            <person name="Pisabarro A.G."/>
            <person name="Kuo A."/>
            <person name="Tritt A."/>
            <person name="Lipzen A."/>
            <person name="He G."/>
            <person name="Yan M."/>
            <person name="Ng V."/>
            <person name="Cullen D."/>
            <person name="Martin F."/>
            <person name="Rosso M.-N."/>
            <person name="Henrissat B."/>
            <person name="Hibbett D."/>
            <person name="Martinez A.T."/>
            <person name="Grigoriev I.V."/>
        </authorList>
    </citation>
    <scope>NUCLEOTIDE SEQUENCE</scope>
    <source>
        <strain evidence="1">ATCC 90797</strain>
    </source>
</reference>
<evidence type="ECO:0000313" key="1">
    <source>
        <dbReference type="EMBL" id="KAF9493061.1"/>
    </source>
</evidence>
<sequence>MQAWDQAGVPLWDLTLEKLPARRETLVSSQILPFFSTARVFFLSIANGDMDDYLRLLSTTARVGGLHVTTLMRRPTFCDPTIMSFLPQLKILELQCDVPESYDTRTLRYIRCVVAAYSEHKRLHSLLGSLVIAPSEHYRFSHAVFRVLSDHTDLSWTLKTGKLIGTRVTKSHCDSLNVLS</sequence>
<protein>
    <submittedName>
        <fullName evidence="1">Uncharacterized protein</fullName>
    </submittedName>
</protein>
<keyword evidence="2" id="KW-1185">Reference proteome</keyword>
<dbReference type="Proteomes" id="UP000807025">
    <property type="component" value="Unassembled WGS sequence"/>
</dbReference>
<gene>
    <name evidence="1" type="ORF">BDN71DRAFT_1156172</name>
</gene>
<organism evidence="1 2">
    <name type="scientific">Pleurotus eryngii</name>
    <name type="common">Boletus of the steppes</name>
    <dbReference type="NCBI Taxonomy" id="5323"/>
    <lineage>
        <taxon>Eukaryota</taxon>
        <taxon>Fungi</taxon>
        <taxon>Dikarya</taxon>
        <taxon>Basidiomycota</taxon>
        <taxon>Agaricomycotina</taxon>
        <taxon>Agaricomycetes</taxon>
        <taxon>Agaricomycetidae</taxon>
        <taxon>Agaricales</taxon>
        <taxon>Pleurotineae</taxon>
        <taxon>Pleurotaceae</taxon>
        <taxon>Pleurotus</taxon>
    </lineage>
</organism>
<name>A0A9P5ZSU5_PLEER</name>
<dbReference type="AlphaFoldDB" id="A0A9P5ZSU5"/>
<accession>A0A9P5ZSU5</accession>